<organism evidence="2 3">
    <name type="scientific">Mycena metata</name>
    <dbReference type="NCBI Taxonomy" id="1033252"/>
    <lineage>
        <taxon>Eukaryota</taxon>
        <taxon>Fungi</taxon>
        <taxon>Dikarya</taxon>
        <taxon>Basidiomycota</taxon>
        <taxon>Agaricomycotina</taxon>
        <taxon>Agaricomycetes</taxon>
        <taxon>Agaricomycetidae</taxon>
        <taxon>Agaricales</taxon>
        <taxon>Marasmiineae</taxon>
        <taxon>Mycenaceae</taxon>
        <taxon>Mycena</taxon>
    </lineage>
</organism>
<name>A0AAD7JEH7_9AGAR</name>
<dbReference type="Proteomes" id="UP001215598">
    <property type="component" value="Unassembled WGS sequence"/>
</dbReference>
<accession>A0AAD7JEH7</accession>
<evidence type="ECO:0000313" key="2">
    <source>
        <dbReference type="EMBL" id="KAJ7761785.1"/>
    </source>
</evidence>
<evidence type="ECO:0000313" key="3">
    <source>
        <dbReference type="Proteomes" id="UP001215598"/>
    </source>
</evidence>
<protein>
    <submittedName>
        <fullName evidence="2">Uncharacterized protein</fullName>
    </submittedName>
</protein>
<sequence length="456" mass="49580">MSLHRRWVLIELLGSCTAVLNGQTQARGRPRFYCVLIPKLLGSRTAVLHGQRCMSATCHLSPPPPHTPMPLPPASLDEFRVAYPHACTAAGLSLSTCWGHAAPPSSTTSQSQQNRCRKKGFCRFRHVRSMLLPPGRRQGLRLAHRQGLLYSQPRRDVQLGLNVARHATVACWNVPLDLPVSRSNVVLDSRMQQAPPPPYPLDAAIAVVIGSTGSSTHAPTAHAQLLNSHPRPARVAHQRRLRQLGSGSHRKSGGLYSSASRPAGVVPACLRRGAVGLFSRSHHNAELRTCIFVVADAPNQGRRTLQVDPESPASPHAVRVRDFFGFPGSRVVATLLHRRTTDVVALHSFPHFAGAFLVRYVLRLLFCPLSKPAASAQSPHPGPHIADLAGLFFLARWTVVLTLEAPRLTQNSAPTLGPALPHLLQRIFTPRKNIYRCPSSSATTPPLASSLAPPFS</sequence>
<dbReference type="AlphaFoldDB" id="A0AAD7JEH7"/>
<feature type="signal peptide" evidence="1">
    <location>
        <begin position="1"/>
        <end position="18"/>
    </location>
</feature>
<keyword evidence="1" id="KW-0732">Signal</keyword>
<evidence type="ECO:0000256" key="1">
    <source>
        <dbReference type="SAM" id="SignalP"/>
    </source>
</evidence>
<reference evidence="2" key="1">
    <citation type="submission" date="2023-03" db="EMBL/GenBank/DDBJ databases">
        <title>Massive genome expansion in bonnet fungi (Mycena s.s.) driven by repeated elements and novel gene families across ecological guilds.</title>
        <authorList>
            <consortium name="Lawrence Berkeley National Laboratory"/>
            <person name="Harder C.B."/>
            <person name="Miyauchi S."/>
            <person name="Viragh M."/>
            <person name="Kuo A."/>
            <person name="Thoen E."/>
            <person name="Andreopoulos B."/>
            <person name="Lu D."/>
            <person name="Skrede I."/>
            <person name="Drula E."/>
            <person name="Henrissat B."/>
            <person name="Morin E."/>
            <person name="Kohler A."/>
            <person name="Barry K."/>
            <person name="LaButti K."/>
            <person name="Morin E."/>
            <person name="Salamov A."/>
            <person name="Lipzen A."/>
            <person name="Mereny Z."/>
            <person name="Hegedus B."/>
            <person name="Baldrian P."/>
            <person name="Stursova M."/>
            <person name="Weitz H."/>
            <person name="Taylor A."/>
            <person name="Grigoriev I.V."/>
            <person name="Nagy L.G."/>
            <person name="Martin F."/>
            <person name="Kauserud H."/>
        </authorList>
    </citation>
    <scope>NUCLEOTIDE SEQUENCE</scope>
    <source>
        <strain evidence="2">CBHHK182m</strain>
    </source>
</reference>
<keyword evidence="3" id="KW-1185">Reference proteome</keyword>
<comment type="caution">
    <text evidence="2">The sequence shown here is derived from an EMBL/GenBank/DDBJ whole genome shotgun (WGS) entry which is preliminary data.</text>
</comment>
<gene>
    <name evidence="2" type="ORF">B0H16DRAFT_1719429</name>
</gene>
<feature type="chain" id="PRO_5041902316" evidence="1">
    <location>
        <begin position="19"/>
        <end position="456"/>
    </location>
</feature>
<proteinExistence type="predicted"/>
<dbReference type="EMBL" id="JARKIB010000034">
    <property type="protein sequence ID" value="KAJ7761785.1"/>
    <property type="molecule type" value="Genomic_DNA"/>
</dbReference>